<name>A0A0F9AX21_9ZZZZ</name>
<gene>
    <name evidence="1" type="ORF">LCGC14_2520240</name>
</gene>
<reference evidence="1" key="1">
    <citation type="journal article" date="2015" name="Nature">
        <title>Complex archaea that bridge the gap between prokaryotes and eukaryotes.</title>
        <authorList>
            <person name="Spang A."/>
            <person name="Saw J.H."/>
            <person name="Jorgensen S.L."/>
            <person name="Zaremba-Niedzwiedzka K."/>
            <person name="Martijn J."/>
            <person name="Lind A.E."/>
            <person name="van Eijk R."/>
            <person name="Schleper C."/>
            <person name="Guy L."/>
            <person name="Ettema T.J."/>
        </authorList>
    </citation>
    <scope>NUCLEOTIDE SEQUENCE</scope>
</reference>
<accession>A0A0F9AX21</accession>
<proteinExistence type="predicted"/>
<protein>
    <submittedName>
        <fullName evidence="1">Uncharacterized protein</fullName>
    </submittedName>
</protein>
<organism evidence="1">
    <name type="scientific">marine sediment metagenome</name>
    <dbReference type="NCBI Taxonomy" id="412755"/>
    <lineage>
        <taxon>unclassified sequences</taxon>
        <taxon>metagenomes</taxon>
        <taxon>ecological metagenomes</taxon>
    </lineage>
</organism>
<dbReference type="AlphaFoldDB" id="A0A0F9AX21"/>
<dbReference type="EMBL" id="LAZR01040637">
    <property type="protein sequence ID" value="KKL13990.1"/>
    <property type="molecule type" value="Genomic_DNA"/>
</dbReference>
<comment type="caution">
    <text evidence="1">The sequence shown here is derived from an EMBL/GenBank/DDBJ whole genome shotgun (WGS) entry which is preliminary data.</text>
</comment>
<sequence length="77" mass="8664">MAIYEISTTEQGEATLKELTESGIGTALDGSEPLTNQELLQHICNKYLVNKGDVIRQRKLRNVTDEELTSLEAERTR</sequence>
<evidence type="ECO:0000313" key="1">
    <source>
        <dbReference type="EMBL" id="KKL13990.1"/>
    </source>
</evidence>